<dbReference type="EMBL" id="JANEYG010000039">
    <property type="protein sequence ID" value="KAJ8916826.1"/>
    <property type="molecule type" value="Genomic_DNA"/>
</dbReference>
<reference evidence="1 2" key="1">
    <citation type="journal article" date="2023" name="Insect Mol. Biol.">
        <title>Genome sequencing provides insights into the evolution of gene families encoding plant cell wall-degrading enzymes in longhorned beetles.</title>
        <authorList>
            <person name="Shin N.R."/>
            <person name="Okamura Y."/>
            <person name="Kirsch R."/>
            <person name="Pauchet Y."/>
        </authorList>
    </citation>
    <scope>NUCLEOTIDE SEQUENCE [LARGE SCALE GENOMIC DNA]</scope>
    <source>
        <strain evidence="1">EAD_L_NR</strain>
    </source>
</reference>
<organism evidence="1 2">
    <name type="scientific">Exocentrus adspersus</name>
    <dbReference type="NCBI Taxonomy" id="1586481"/>
    <lineage>
        <taxon>Eukaryota</taxon>
        <taxon>Metazoa</taxon>
        <taxon>Ecdysozoa</taxon>
        <taxon>Arthropoda</taxon>
        <taxon>Hexapoda</taxon>
        <taxon>Insecta</taxon>
        <taxon>Pterygota</taxon>
        <taxon>Neoptera</taxon>
        <taxon>Endopterygota</taxon>
        <taxon>Coleoptera</taxon>
        <taxon>Polyphaga</taxon>
        <taxon>Cucujiformia</taxon>
        <taxon>Chrysomeloidea</taxon>
        <taxon>Cerambycidae</taxon>
        <taxon>Lamiinae</taxon>
        <taxon>Acanthocinini</taxon>
        <taxon>Exocentrus</taxon>
    </lineage>
</organism>
<protein>
    <submittedName>
        <fullName evidence="1">Uncharacterized protein</fullName>
    </submittedName>
</protein>
<proteinExistence type="predicted"/>
<evidence type="ECO:0000313" key="2">
    <source>
        <dbReference type="Proteomes" id="UP001159042"/>
    </source>
</evidence>
<dbReference type="Proteomes" id="UP001159042">
    <property type="component" value="Unassembled WGS sequence"/>
</dbReference>
<sequence>MDCIEVSRSKQENTCSLNTKEQRYFLRVFTNVRIVRKNRALFFALGSWPWIVEGWKVER</sequence>
<gene>
    <name evidence="1" type="ORF">NQ315_005833</name>
</gene>
<keyword evidence="2" id="KW-1185">Reference proteome</keyword>
<dbReference type="AlphaFoldDB" id="A0AAV8VSZ2"/>
<evidence type="ECO:0000313" key="1">
    <source>
        <dbReference type="EMBL" id="KAJ8916826.1"/>
    </source>
</evidence>
<name>A0AAV8VSZ2_9CUCU</name>
<accession>A0AAV8VSZ2</accession>
<comment type="caution">
    <text evidence="1">The sequence shown here is derived from an EMBL/GenBank/DDBJ whole genome shotgun (WGS) entry which is preliminary data.</text>
</comment>